<dbReference type="InterPro" id="IPR059226">
    <property type="entry name" value="Choice_anch_Q_dom"/>
</dbReference>
<dbReference type="Proteomes" id="UP000230790">
    <property type="component" value="Unassembled WGS sequence"/>
</dbReference>
<evidence type="ECO:0008006" key="3">
    <source>
        <dbReference type="Google" id="ProtNLM"/>
    </source>
</evidence>
<protein>
    <recommendedName>
        <fullName evidence="3">Right handed beta helix domain-containing protein</fullName>
    </recommendedName>
</protein>
<accession>A0A2M8QBH6</accession>
<evidence type="ECO:0000313" key="1">
    <source>
        <dbReference type="EMBL" id="PJF47120.1"/>
    </source>
</evidence>
<organism evidence="1 2">
    <name type="scientific">Candidatus Thermofonsia Clade 3 bacterium</name>
    <dbReference type="NCBI Taxonomy" id="2364212"/>
    <lineage>
        <taxon>Bacteria</taxon>
        <taxon>Bacillati</taxon>
        <taxon>Chloroflexota</taxon>
        <taxon>Candidatus Thermofontia</taxon>
        <taxon>Candidatus Thermofonsia Clade 3</taxon>
    </lineage>
</organism>
<name>A0A2M8QBH6_9CHLR</name>
<evidence type="ECO:0000313" key="2">
    <source>
        <dbReference type="Proteomes" id="UP000230790"/>
    </source>
</evidence>
<dbReference type="InterPro" id="IPR011050">
    <property type="entry name" value="Pectin_lyase_fold/virulence"/>
</dbReference>
<dbReference type="EMBL" id="PGTN01000066">
    <property type="protein sequence ID" value="PJF47120.1"/>
    <property type="molecule type" value="Genomic_DNA"/>
</dbReference>
<gene>
    <name evidence="1" type="ORF">CUN48_10210</name>
</gene>
<dbReference type="NCBIfam" id="NF041518">
    <property type="entry name" value="choice_anch_Q"/>
    <property type="match status" value="1"/>
</dbReference>
<sequence>NGSGGGAALFGATIITRSAFIGNSAAEHGGGAYGWGAVGGSGVIWRDNAAARCGGGLHLAGMTVGGRARWVNSLWAGNAAGQGAAVCAAHDGGDDALILLHATLVSPMLVGAEAVRVNAGAVYLTNTLIASHTVGVARLGGAAQVAHVLIGGASAPLSGTVMLAGPLFIGPARFVDVVDYALAPVSLAIDGGAPEGVSADYFGRPRPQGNAPDIGYAESEIVLRRVFAPRAVR</sequence>
<dbReference type="SUPFAM" id="SSF51126">
    <property type="entry name" value="Pectin lyase-like"/>
    <property type="match status" value="1"/>
</dbReference>
<dbReference type="AlphaFoldDB" id="A0A2M8QBH6"/>
<reference evidence="1 2" key="1">
    <citation type="submission" date="2017-11" db="EMBL/GenBank/DDBJ databases">
        <title>Evolution of Phototrophy in the Chloroflexi Phylum Driven by Horizontal Gene Transfer.</title>
        <authorList>
            <person name="Ward L.M."/>
            <person name="Hemp J."/>
            <person name="Shih P.M."/>
            <person name="Mcglynn S.E."/>
            <person name="Fischer W."/>
        </authorList>
    </citation>
    <scope>NUCLEOTIDE SEQUENCE [LARGE SCALE GENOMIC DNA]</scope>
    <source>
        <strain evidence="1">JP3_7</strain>
    </source>
</reference>
<comment type="caution">
    <text evidence="1">The sequence shown here is derived from an EMBL/GenBank/DDBJ whole genome shotgun (WGS) entry which is preliminary data.</text>
</comment>
<proteinExistence type="predicted"/>
<feature type="non-terminal residue" evidence="1">
    <location>
        <position position="1"/>
    </location>
</feature>